<dbReference type="EMBL" id="JBHLTM010000068">
    <property type="protein sequence ID" value="MFC0686442.1"/>
    <property type="molecule type" value="Genomic_DNA"/>
</dbReference>
<feature type="compositionally biased region" description="Basic and acidic residues" evidence="1">
    <location>
        <begin position="1"/>
        <end position="18"/>
    </location>
</feature>
<comment type="caution">
    <text evidence="2">The sequence shown here is derived from an EMBL/GenBank/DDBJ whole genome shotgun (WGS) entry which is preliminary data.</text>
</comment>
<keyword evidence="3" id="KW-1185">Reference proteome</keyword>
<dbReference type="Proteomes" id="UP001589858">
    <property type="component" value="Unassembled WGS sequence"/>
</dbReference>
<gene>
    <name evidence="2" type="ORF">ACFFF8_17795</name>
</gene>
<protein>
    <submittedName>
        <fullName evidence="2">Uncharacterized protein</fullName>
    </submittedName>
</protein>
<feature type="region of interest" description="Disordered" evidence="1">
    <location>
        <begin position="1"/>
        <end position="22"/>
    </location>
</feature>
<sequence>MSENDRSEGCIGGEHDDSCPICRGEMSPDFVERIKQAGASPSSKPMTKEQFLAWLRDLG</sequence>
<organism evidence="2 3">
    <name type="scientific">Novosphingobium clariflavum</name>
    <dbReference type="NCBI Taxonomy" id="2029884"/>
    <lineage>
        <taxon>Bacteria</taxon>
        <taxon>Pseudomonadati</taxon>
        <taxon>Pseudomonadota</taxon>
        <taxon>Alphaproteobacteria</taxon>
        <taxon>Sphingomonadales</taxon>
        <taxon>Sphingomonadaceae</taxon>
        <taxon>Novosphingobium</taxon>
    </lineage>
</organism>
<evidence type="ECO:0000313" key="3">
    <source>
        <dbReference type="Proteomes" id="UP001589858"/>
    </source>
</evidence>
<reference evidence="2 3" key="1">
    <citation type="submission" date="2024-09" db="EMBL/GenBank/DDBJ databases">
        <authorList>
            <person name="Sun Q."/>
            <person name="Mori K."/>
        </authorList>
    </citation>
    <scope>NUCLEOTIDE SEQUENCE [LARGE SCALE GENOMIC DNA]</scope>
    <source>
        <strain evidence="2 3">CICC 11035S</strain>
    </source>
</reference>
<evidence type="ECO:0000313" key="2">
    <source>
        <dbReference type="EMBL" id="MFC0686442.1"/>
    </source>
</evidence>
<accession>A0ABV6SCP0</accession>
<evidence type="ECO:0000256" key="1">
    <source>
        <dbReference type="SAM" id="MobiDB-lite"/>
    </source>
</evidence>
<dbReference type="RefSeq" id="WP_267225125.1">
    <property type="nucleotide sequence ID" value="NZ_JAPCWC010000062.1"/>
</dbReference>
<proteinExistence type="predicted"/>
<name>A0ABV6SCP0_9SPHN</name>